<name>A0A833STS8_PHYIN</name>
<evidence type="ECO:0000313" key="2">
    <source>
        <dbReference type="Proteomes" id="UP000602510"/>
    </source>
</evidence>
<dbReference type="InterPro" id="IPR011044">
    <property type="entry name" value="Quino_amine_DH_bsu"/>
</dbReference>
<evidence type="ECO:0000313" key="1">
    <source>
        <dbReference type="EMBL" id="KAF4031605.1"/>
    </source>
</evidence>
<keyword evidence="2" id="KW-1185">Reference proteome</keyword>
<dbReference type="AlphaFoldDB" id="A0A833STS8"/>
<organism evidence="1 2">
    <name type="scientific">Phytophthora infestans</name>
    <name type="common">Potato late blight agent</name>
    <name type="synonym">Botrytis infestans</name>
    <dbReference type="NCBI Taxonomy" id="4787"/>
    <lineage>
        <taxon>Eukaryota</taxon>
        <taxon>Sar</taxon>
        <taxon>Stramenopiles</taxon>
        <taxon>Oomycota</taxon>
        <taxon>Peronosporomycetes</taxon>
        <taxon>Peronosporales</taxon>
        <taxon>Peronosporaceae</taxon>
        <taxon>Phytophthora</taxon>
    </lineage>
</organism>
<sequence length="680" mass="72051">MTGSPHLAYISARPVADRKRNKTKLIIHNRIDVLSMVPATPGNPSFASIPCVTSASFSSVDGNLIVSDENDRFTTPRVYICTRRHRGSVQNRVKLVPSVKPFKIVKPLDQDRCAVDGPATPGNPSFASIPCVTSASFSSVDGNLIVSDENDRFTTPRVYICTIDVLSMVPATPGNPSFASIPCVTSASFSSVDGNLIVSDENDRFTTPRVYICTIDVLSMVPATPGNPSFASIPCVTSASFSSVDGNLIVSDENDRFTTPRVYICTIDVLSMVPATPGNPSFASIPCVTSASFSSVDGNLIVSDENDRFTTPRVYICTIDVLSMVPATPGNPSFASIPCVTSASFSSVDGNLIVSDENDRFTTPRVYICTIDVLSMVPATPGNPSFASIPCVTSASFSSVDGNLIVSDENDRFTTPRVYICTIDVLSMVPATPGNPSFASIPCVTSASFSSVDGNLIVSDENDRFTTPRVYICTIDVLSMVPATPGNPSFASIPCVTSASFSSVDGNLIVSDENDRFTTPRVYICTIDVLSMVPATPGNPSFASIPCVTSASFSSVDGNLIVSDENDRFTTPRVYICTIDVLSMVPATPGNPSFASIPCVTSASFSSVDGNLIVSDENDRFTTPRVYICTIDVLSMVPATPGNPSFASIPCVTSASFLSVDGNLIASDENDVTTCITFRV</sequence>
<accession>A0A833STS8</accession>
<dbReference type="SUPFAM" id="SSF101898">
    <property type="entry name" value="NHL repeat"/>
    <property type="match status" value="2"/>
</dbReference>
<dbReference type="EMBL" id="WSZM01000568">
    <property type="protein sequence ID" value="KAF4031605.1"/>
    <property type="molecule type" value="Genomic_DNA"/>
</dbReference>
<gene>
    <name evidence="1" type="ORF">GN244_ATG16596</name>
</gene>
<dbReference type="Proteomes" id="UP000602510">
    <property type="component" value="Unassembled WGS sequence"/>
</dbReference>
<protein>
    <submittedName>
        <fullName evidence="1">Putative WD40 repeat-like protein</fullName>
    </submittedName>
</protein>
<proteinExistence type="predicted"/>
<dbReference type="SUPFAM" id="SSF50969">
    <property type="entry name" value="YVTN repeat-like/Quinoprotein amine dehydrogenase"/>
    <property type="match status" value="1"/>
</dbReference>
<comment type="caution">
    <text evidence="1">The sequence shown here is derived from an EMBL/GenBank/DDBJ whole genome shotgun (WGS) entry which is preliminary data.</text>
</comment>
<reference evidence="1" key="1">
    <citation type="submission" date="2020-04" db="EMBL/GenBank/DDBJ databases">
        <title>Hybrid Assembly of Korean Phytophthora infestans isolates.</title>
        <authorList>
            <person name="Prokchorchik M."/>
            <person name="Lee Y."/>
            <person name="Seo J."/>
            <person name="Cho J.-H."/>
            <person name="Park Y.-E."/>
            <person name="Jang D.-C."/>
            <person name="Im J.-S."/>
            <person name="Choi J.-G."/>
            <person name="Park H.-J."/>
            <person name="Lee G.-B."/>
            <person name="Lee Y.-G."/>
            <person name="Hong S.-Y."/>
            <person name="Cho K."/>
            <person name="Sohn K.H."/>
        </authorList>
    </citation>
    <scope>NUCLEOTIDE SEQUENCE</scope>
    <source>
        <strain evidence="1">KR_1_A1</strain>
    </source>
</reference>